<name>A0AAP0PY66_9MAGN</name>
<gene>
    <name evidence="2" type="ORF">Syun_006984</name>
</gene>
<organism evidence="2 3">
    <name type="scientific">Stephania yunnanensis</name>
    <dbReference type="NCBI Taxonomy" id="152371"/>
    <lineage>
        <taxon>Eukaryota</taxon>
        <taxon>Viridiplantae</taxon>
        <taxon>Streptophyta</taxon>
        <taxon>Embryophyta</taxon>
        <taxon>Tracheophyta</taxon>
        <taxon>Spermatophyta</taxon>
        <taxon>Magnoliopsida</taxon>
        <taxon>Ranunculales</taxon>
        <taxon>Menispermaceae</taxon>
        <taxon>Menispermoideae</taxon>
        <taxon>Cissampelideae</taxon>
        <taxon>Stephania</taxon>
    </lineage>
</organism>
<proteinExistence type="predicted"/>
<dbReference type="Proteomes" id="UP001420932">
    <property type="component" value="Unassembled WGS sequence"/>
</dbReference>
<keyword evidence="3" id="KW-1185">Reference proteome</keyword>
<reference evidence="2 3" key="1">
    <citation type="submission" date="2024-01" db="EMBL/GenBank/DDBJ databases">
        <title>Genome assemblies of Stephania.</title>
        <authorList>
            <person name="Yang L."/>
        </authorList>
    </citation>
    <scope>NUCLEOTIDE SEQUENCE [LARGE SCALE GENOMIC DNA]</scope>
    <source>
        <strain evidence="2">YNDBR</strain>
        <tissue evidence="2">Leaf</tissue>
    </source>
</reference>
<accession>A0AAP0PY66</accession>
<feature type="region of interest" description="Disordered" evidence="1">
    <location>
        <begin position="25"/>
        <end position="50"/>
    </location>
</feature>
<dbReference type="EMBL" id="JBBNAF010000003">
    <property type="protein sequence ID" value="KAK9160643.1"/>
    <property type="molecule type" value="Genomic_DNA"/>
</dbReference>
<evidence type="ECO:0000256" key="1">
    <source>
        <dbReference type="SAM" id="MobiDB-lite"/>
    </source>
</evidence>
<dbReference type="AlphaFoldDB" id="A0AAP0PY66"/>
<protein>
    <submittedName>
        <fullName evidence="2">Uncharacterized protein</fullName>
    </submittedName>
</protein>
<evidence type="ECO:0000313" key="3">
    <source>
        <dbReference type="Proteomes" id="UP001420932"/>
    </source>
</evidence>
<comment type="caution">
    <text evidence="2">The sequence shown here is derived from an EMBL/GenBank/DDBJ whole genome shotgun (WGS) entry which is preliminary data.</text>
</comment>
<evidence type="ECO:0000313" key="2">
    <source>
        <dbReference type="EMBL" id="KAK9160643.1"/>
    </source>
</evidence>
<sequence length="181" mass="20105">MSSDGEGVDRATKCSITVGRQWVVEENEERELTSSGAGTEKEESELTSSGNNAAAAHIEVTENTNLSLFVPQLVFNPFINENVPSKTHDTSSTTNHNPIADAKLFVELEPPDLLSLLFEKGCRVGNDWQEPIVAELFEKCSSRDLVFRDPIDGYATFEQVFSFQNDLVFKLVLLLLDDMSM</sequence>